<comment type="caution">
    <text evidence="1">The sequence shown here is derived from an EMBL/GenBank/DDBJ whole genome shotgun (WGS) entry which is preliminary data.</text>
</comment>
<sequence length="39" mass="4484">PGKETEMLSVSSPLPLAMMTSYKKVLDFMEKSGMVFYFY</sequence>
<organism evidence="1">
    <name type="scientific">marine sediment metagenome</name>
    <dbReference type="NCBI Taxonomy" id="412755"/>
    <lineage>
        <taxon>unclassified sequences</taxon>
        <taxon>metagenomes</taxon>
        <taxon>ecological metagenomes</taxon>
    </lineage>
</organism>
<name>X1BXD5_9ZZZZ</name>
<proteinExistence type="predicted"/>
<feature type="non-terminal residue" evidence="1">
    <location>
        <position position="1"/>
    </location>
</feature>
<dbReference type="EMBL" id="BART01011786">
    <property type="protein sequence ID" value="GAG88843.1"/>
    <property type="molecule type" value="Genomic_DNA"/>
</dbReference>
<reference evidence="1" key="1">
    <citation type="journal article" date="2014" name="Front. Microbiol.">
        <title>High frequency of phylogenetically diverse reductive dehalogenase-homologous genes in deep subseafloor sedimentary metagenomes.</title>
        <authorList>
            <person name="Kawai M."/>
            <person name="Futagami T."/>
            <person name="Toyoda A."/>
            <person name="Takaki Y."/>
            <person name="Nishi S."/>
            <person name="Hori S."/>
            <person name="Arai W."/>
            <person name="Tsubouchi T."/>
            <person name="Morono Y."/>
            <person name="Uchiyama I."/>
            <person name="Ito T."/>
            <person name="Fujiyama A."/>
            <person name="Inagaki F."/>
            <person name="Takami H."/>
        </authorList>
    </citation>
    <scope>NUCLEOTIDE SEQUENCE</scope>
    <source>
        <strain evidence="1">Expedition CK06-06</strain>
    </source>
</reference>
<gene>
    <name evidence="1" type="ORF">S01H4_24914</name>
</gene>
<dbReference type="AlphaFoldDB" id="X1BXD5"/>
<evidence type="ECO:0000313" key="1">
    <source>
        <dbReference type="EMBL" id="GAG88843.1"/>
    </source>
</evidence>
<protein>
    <submittedName>
        <fullName evidence="1">Uncharacterized protein</fullName>
    </submittedName>
</protein>
<accession>X1BXD5</accession>